<evidence type="ECO:0000313" key="2">
    <source>
        <dbReference type="EMBL" id="VDP12934.1"/>
    </source>
</evidence>
<proteinExistence type="predicted"/>
<dbReference type="GO" id="GO:0005892">
    <property type="term" value="C:acetylcholine-gated channel complex"/>
    <property type="evidence" value="ECO:0007669"/>
    <property type="project" value="InterPro"/>
</dbReference>
<dbReference type="PANTHER" id="PTHR33748">
    <property type="entry name" value="PROTEIN CBG04600"/>
    <property type="match status" value="1"/>
</dbReference>
<accession>A0A183G9Z4</accession>
<dbReference type="PANTHER" id="PTHR33748:SF3">
    <property type="entry name" value="TPM_PHOSPHATASE DOMAIN-CONTAINING PROTEIN"/>
    <property type="match status" value="1"/>
</dbReference>
<dbReference type="Proteomes" id="UP000050761">
    <property type="component" value="Unassembled WGS sequence"/>
</dbReference>
<dbReference type="InterPro" id="IPR033438">
    <property type="entry name" value="MOLO1"/>
</dbReference>
<feature type="chain" id="PRO_5044551942" evidence="1">
    <location>
        <begin position="16"/>
        <end position="122"/>
    </location>
</feature>
<accession>A0A3P8C340</accession>
<protein>
    <submittedName>
        <fullName evidence="4">NTR domain-containing protein</fullName>
    </submittedName>
</protein>
<dbReference type="WBParaSite" id="HPBE_0001879401-mRNA-1">
    <property type="protein sequence ID" value="HPBE_0001879401-mRNA-1"/>
    <property type="gene ID" value="HPBE_0001879401"/>
</dbReference>
<reference evidence="2 3" key="1">
    <citation type="submission" date="2018-11" db="EMBL/GenBank/DDBJ databases">
        <authorList>
            <consortium name="Pathogen Informatics"/>
        </authorList>
    </citation>
    <scope>NUCLEOTIDE SEQUENCE [LARGE SCALE GENOMIC DNA]</scope>
</reference>
<gene>
    <name evidence="2" type="ORF">HPBE_LOCUS18793</name>
</gene>
<evidence type="ECO:0000313" key="4">
    <source>
        <dbReference type="WBParaSite" id="HPBE_0001879401-mRNA-1"/>
    </source>
</evidence>
<keyword evidence="3" id="KW-1185">Reference proteome</keyword>
<evidence type="ECO:0000256" key="1">
    <source>
        <dbReference type="SAM" id="SignalP"/>
    </source>
</evidence>
<name>A0A183G9Z4_HELPZ</name>
<keyword evidence="1" id="KW-0732">Signal</keyword>
<dbReference type="AlphaFoldDB" id="A0A183G9Z4"/>
<reference evidence="4" key="2">
    <citation type="submission" date="2019-09" db="UniProtKB">
        <authorList>
            <consortium name="WormBaseParasite"/>
        </authorList>
    </citation>
    <scope>IDENTIFICATION</scope>
</reference>
<dbReference type="Pfam" id="PF17175">
    <property type="entry name" value="MOLO1"/>
    <property type="match status" value="1"/>
</dbReference>
<evidence type="ECO:0000313" key="3">
    <source>
        <dbReference type="Proteomes" id="UP000050761"/>
    </source>
</evidence>
<dbReference type="OrthoDB" id="5864217at2759"/>
<dbReference type="EMBL" id="UZAH01030923">
    <property type="protein sequence ID" value="VDP12934.1"/>
    <property type="molecule type" value="Genomic_DNA"/>
</dbReference>
<organism evidence="3 4">
    <name type="scientific">Heligmosomoides polygyrus</name>
    <name type="common">Parasitic roundworm</name>
    <dbReference type="NCBI Taxonomy" id="6339"/>
    <lineage>
        <taxon>Eukaryota</taxon>
        <taxon>Metazoa</taxon>
        <taxon>Ecdysozoa</taxon>
        <taxon>Nematoda</taxon>
        <taxon>Chromadorea</taxon>
        <taxon>Rhabditida</taxon>
        <taxon>Rhabditina</taxon>
        <taxon>Rhabditomorpha</taxon>
        <taxon>Strongyloidea</taxon>
        <taxon>Heligmosomidae</taxon>
        <taxon>Heligmosomoides</taxon>
    </lineage>
</organism>
<sequence>MRLFLLIGIVCSAAAQYTSQTYPNPILDPISCRLPFSSQVCDPSAVLSDEDRVRLMNRINQFRPITSNIRNTSPACALQPDKNLDIYLVIIDKIGSVPGAPVDIEKFANNLKHRYQNYQVCA</sequence>
<feature type="signal peptide" evidence="1">
    <location>
        <begin position="1"/>
        <end position="15"/>
    </location>
</feature>